<feature type="compositionally biased region" description="Basic and acidic residues" evidence="1">
    <location>
        <begin position="179"/>
        <end position="202"/>
    </location>
</feature>
<reference evidence="3" key="1">
    <citation type="journal article" date="2019" name="Curr. Biol.">
        <title>Genome Sequence of Striga asiatica Provides Insight into the Evolution of Plant Parasitism.</title>
        <authorList>
            <person name="Yoshida S."/>
            <person name="Kim S."/>
            <person name="Wafula E.K."/>
            <person name="Tanskanen J."/>
            <person name="Kim Y.M."/>
            <person name="Honaas L."/>
            <person name="Yang Z."/>
            <person name="Spallek T."/>
            <person name="Conn C.E."/>
            <person name="Ichihashi Y."/>
            <person name="Cheong K."/>
            <person name="Cui S."/>
            <person name="Der J.P."/>
            <person name="Gundlach H."/>
            <person name="Jiao Y."/>
            <person name="Hori C."/>
            <person name="Ishida J.K."/>
            <person name="Kasahara H."/>
            <person name="Kiba T."/>
            <person name="Kim M.S."/>
            <person name="Koo N."/>
            <person name="Laohavisit A."/>
            <person name="Lee Y.H."/>
            <person name="Lumba S."/>
            <person name="McCourt P."/>
            <person name="Mortimer J.C."/>
            <person name="Mutuku J.M."/>
            <person name="Nomura T."/>
            <person name="Sasaki-Sekimoto Y."/>
            <person name="Seto Y."/>
            <person name="Wang Y."/>
            <person name="Wakatake T."/>
            <person name="Sakakibara H."/>
            <person name="Demura T."/>
            <person name="Yamaguchi S."/>
            <person name="Yoneyama K."/>
            <person name="Manabe R.I."/>
            <person name="Nelson D.C."/>
            <person name="Schulman A.H."/>
            <person name="Timko M.P."/>
            <person name="dePamphilis C.W."/>
            <person name="Choi D."/>
            <person name="Shirasu K."/>
        </authorList>
    </citation>
    <scope>NUCLEOTIDE SEQUENCE [LARGE SCALE GENOMIC DNA]</scope>
    <source>
        <strain evidence="3">cv. UVA1</strain>
    </source>
</reference>
<comment type="caution">
    <text evidence="2">The sequence shown here is derived from an EMBL/GenBank/DDBJ whole genome shotgun (WGS) entry which is preliminary data.</text>
</comment>
<evidence type="ECO:0000313" key="3">
    <source>
        <dbReference type="Proteomes" id="UP000325081"/>
    </source>
</evidence>
<sequence length="202" mass="21564">MGFSLEDDFVAEDAPTVAKKSFLHGEDKNHQIYSKKTNSSILCNKATIENSCQVISASFRLVSGGVIGRSTSAKGGGSSRDLSGTSGGGRTLTEVAQGGVTRRRVSSLSTGSVRLTRRRATTAVGSSREGGVTIADDNPTYRRRRVPVLERREVRVPHQDVGAECYVGHWPRVGGAGEIPDHRSSDPEHRDGKGGDGCDHDD</sequence>
<feature type="region of interest" description="Disordered" evidence="1">
    <location>
        <begin position="70"/>
        <end position="138"/>
    </location>
</feature>
<dbReference type="Proteomes" id="UP000325081">
    <property type="component" value="Unassembled WGS sequence"/>
</dbReference>
<evidence type="ECO:0000256" key="1">
    <source>
        <dbReference type="SAM" id="MobiDB-lite"/>
    </source>
</evidence>
<accession>A0A5A7QKC7</accession>
<evidence type="ECO:0000313" key="2">
    <source>
        <dbReference type="EMBL" id="GER44947.1"/>
    </source>
</evidence>
<gene>
    <name evidence="2" type="ORF">STAS_21875</name>
</gene>
<feature type="region of interest" description="Disordered" evidence="1">
    <location>
        <begin position="172"/>
        <end position="202"/>
    </location>
</feature>
<dbReference type="EMBL" id="BKCP01007181">
    <property type="protein sequence ID" value="GER44947.1"/>
    <property type="molecule type" value="Genomic_DNA"/>
</dbReference>
<dbReference type="AlphaFoldDB" id="A0A5A7QKC7"/>
<name>A0A5A7QKC7_STRAF</name>
<protein>
    <submittedName>
        <fullName evidence="2">Cocaine-and amphetamine-regulated transcript protein</fullName>
    </submittedName>
</protein>
<keyword evidence="3" id="KW-1185">Reference proteome</keyword>
<proteinExistence type="predicted"/>
<organism evidence="2 3">
    <name type="scientific">Striga asiatica</name>
    <name type="common">Asiatic witchweed</name>
    <name type="synonym">Buchnera asiatica</name>
    <dbReference type="NCBI Taxonomy" id="4170"/>
    <lineage>
        <taxon>Eukaryota</taxon>
        <taxon>Viridiplantae</taxon>
        <taxon>Streptophyta</taxon>
        <taxon>Embryophyta</taxon>
        <taxon>Tracheophyta</taxon>
        <taxon>Spermatophyta</taxon>
        <taxon>Magnoliopsida</taxon>
        <taxon>eudicotyledons</taxon>
        <taxon>Gunneridae</taxon>
        <taxon>Pentapetalae</taxon>
        <taxon>asterids</taxon>
        <taxon>lamiids</taxon>
        <taxon>Lamiales</taxon>
        <taxon>Orobanchaceae</taxon>
        <taxon>Buchnereae</taxon>
        <taxon>Striga</taxon>
    </lineage>
</organism>